<dbReference type="EMBL" id="BGZK01000594">
    <property type="protein sequence ID" value="GBP52057.1"/>
    <property type="molecule type" value="Genomic_DNA"/>
</dbReference>
<evidence type="ECO:0000313" key="1">
    <source>
        <dbReference type="EMBL" id="GBP52057.1"/>
    </source>
</evidence>
<dbReference type="PANTHER" id="PTHR46113:SF1">
    <property type="entry name" value="PEPTIDASE M17 LEUCYL AMINOPEPTIDASE N-TERMINAL DOMAIN-CONTAINING PROTEIN"/>
    <property type="match status" value="1"/>
</dbReference>
<gene>
    <name evidence="1" type="ORF">EVAR_97527_1</name>
</gene>
<accession>A0A4C1WPM2</accession>
<protein>
    <submittedName>
        <fullName evidence="1">Uncharacterized protein</fullName>
    </submittedName>
</protein>
<dbReference type="OrthoDB" id="6626714at2759"/>
<organism evidence="1 2">
    <name type="scientific">Eumeta variegata</name>
    <name type="common">Bagworm moth</name>
    <name type="synonym">Eumeta japonica</name>
    <dbReference type="NCBI Taxonomy" id="151549"/>
    <lineage>
        <taxon>Eukaryota</taxon>
        <taxon>Metazoa</taxon>
        <taxon>Ecdysozoa</taxon>
        <taxon>Arthropoda</taxon>
        <taxon>Hexapoda</taxon>
        <taxon>Insecta</taxon>
        <taxon>Pterygota</taxon>
        <taxon>Neoptera</taxon>
        <taxon>Endopterygota</taxon>
        <taxon>Lepidoptera</taxon>
        <taxon>Glossata</taxon>
        <taxon>Ditrysia</taxon>
        <taxon>Tineoidea</taxon>
        <taxon>Psychidae</taxon>
        <taxon>Oiketicinae</taxon>
        <taxon>Eumeta</taxon>
    </lineage>
</organism>
<dbReference type="Proteomes" id="UP000299102">
    <property type="component" value="Unassembled WGS sequence"/>
</dbReference>
<reference evidence="1 2" key="1">
    <citation type="journal article" date="2019" name="Commun. Biol.">
        <title>The bagworm genome reveals a unique fibroin gene that provides high tensile strength.</title>
        <authorList>
            <person name="Kono N."/>
            <person name="Nakamura H."/>
            <person name="Ohtoshi R."/>
            <person name="Tomita M."/>
            <person name="Numata K."/>
            <person name="Arakawa K."/>
        </authorList>
    </citation>
    <scope>NUCLEOTIDE SEQUENCE [LARGE SCALE GENOMIC DNA]</scope>
</reference>
<comment type="caution">
    <text evidence="1">The sequence shown here is derived from an EMBL/GenBank/DDBJ whole genome shotgun (WGS) entry which is preliminary data.</text>
</comment>
<name>A0A4C1WPM2_EUMVA</name>
<proteinExistence type="predicted"/>
<sequence>MFELFDLSYDFLDEDVTLWPENQNFLENLEYFKKLQVVNDVAERGVALIEQYNRCLTKDEEQLQYLLQVVTEHRKQYPNCNNSNFVTP</sequence>
<dbReference type="AlphaFoldDB" id="A0A4C1WPM2"/>
<keyword evidence="2" id="KW-1185">Reference proteome</keyword>
<evidence type="ECO:0000313" key="2">
    <source>
        <dbReference type="Proteomes" id="UP000299102"/>
    </source>
</evidence>
<dbReference type="PANTHER" id="PTHR46113">
    <property type="entry name" value="SNAC DOMAIN-CONTAINING PROTEIN"/>
    <property type="match status" value="1"/>
</dbReference>